<dbReference type="Proteomes" id="UP000054736">
    <property type="component" value="Unassembled WGS sequence"/>
</dbReference>
<name>A0A0W0SPX5_9GAMM</name>
<dbReference type="PATRIC" id="fig|1212489.4.peg.2715"/>
<gene>
    <name evidence="1" type="ORF">Ldro_2575</name>
</gene>
<protein>
    <submittedName>
        <fullName evidence="1">Uncharacterized protein</fullName>
    </submittedName>
</protein>
<comment type="caution">
    <text evidence="1">The sequence shown here is derived from an EMBL/GenBank/DDBJ whole genome shotgun (WGS) entry which is preliminary data.</text>
</comment>
<dbReference type="RefSeq" id="WP_058496853.1">
    <property type="nucleotide sequence ID" value="NZ_CAAAIU010000008.1"/>
</dbReference>
<reference evidence="1 2" key="1">
    <citation type="submission" date="2015-11" db="EMBL/GenBank/DDBJ databases">
        <title>Genomic analysis of 38 Legionella species identifies large and diverse effector repertoires.</title>
        <authorList>
            <person name="Burstein D."/>
            <person name="Amaro F."/>
            <person name="Zusman T."/>
            <person name="Lifshitz Z."/>
            <person name="Cohen O."/>
            <person name="Gilbert J.A."/>
            <person name="Pupko T."/>
            <person name="Shuman H.A."/>
            <person name="Segal G."/>
        </authorList>
    </citation>
    <scope>NUCLEOTIDE SEQUENCE [LARGE SCALE GENOMIC DNA]</scope>
    <source>
        <strain evidence="1 2">ATCC 700990</strain>
    </source>
</reference>
<accession>A0A0W0SPX5</accession>
<dbReference type="OrthoDB" id="5644843at2"/>
<keyword evidence="2" id="KW-1185">Reference proteome</keyword>
<evidence type="ECO:0000313" key="2">
    <source>
        <dbReference type="Proteomes" id="UP000054736"/>
    </source>
</evidence>
<dbReference type="AlphaFoldDB" id="A0A0W0SPX5"/>
<organism evidence="1 2">
    <name type="scientific">Legionella drozanskii LLAP-1</name>
    <dbReference type="NCBI Taxonomy" id="1212489"/>
    <lineage>
        <taxon>Bacteria</taxon>
        <taxon>Pseudomonadati</taxon>
        <taxon>Pseudomonadota</taxon>
        <taxon>Gammaproteobacteria</taxon>
        <taxon>Legionellales</taxon>
        <taxon>Legionellaceae</taxon>
        <taxon>Legionella</taxon>
    </lineage>
</organism>
<proteinExistence type="predicted"/>
<evidence type="ECO:0000313" key="1">
    <source>
        <dbReference type="EMBL" id="KTC85403.1"/>
    </source>
</evidence>
<dbReference type="EMBL" id="LNXY01000028">
    <property type="protein sequence ID" value="KTC85403.1"/>
    <property type="molecule type" value="Genomic_DNA"/>
</dbReference>
<sequence>MRQLFCRNARLPHSGMYQLQSRGISISARSFKLTEQVSEQPPENTHGQLVKVNSSSDTKLESVLEILQTSIIQKNKNSLFIWTTPTTRLNSNYEDSIYPGHTFSSVTDEQGKTVCFISKRPNTTTVLGEHQRVPDTRFKNQSGKTRLFTPRFSTIHEELEQWYKRSVAVQEYPLFVHIIPFHDKLGLDVETYKSNVNYLLGSQEPYTLFSFLHPSGNRYIRAANCNSATEQSIFGLNSTSVQDLSCQDAAMKIVMRLIKSKYSYITAAEYLGLTKEIEPSTIPEDLYYASFTC</sequence>